<dbReference type="HOGENOM" id="CLU_037618_3_0_9"/>
<name>N2AGD4_9FIRM</name>
<dbReference type="OrthoDB" id="9803578at2"/>
<dbReference type="STRING" id="1235802.C823_01990"/>
<dbReference type="GO" id="GO:0016747">
    <property type="term" value="F:acyltransferase activity, transferring groups other than amino-acyl groups"/>
    <property type="evidence" value="ECO:0007669"/>
    <property type="project" value="TreeGrafter"/>
</dbReference>
<evidence type="ECO:0000313" key="2">
    <source>
        <dbReference type="Proteomes" id="UP000012589"/>
    </source>
</evidence>
<dbReference type="EMBL" id="AQFT01000064">
    <property type="protein sequence ID" value="EMZ28457.1"/>
    <property type="molecule type" value="Genomic_DNA"/>
</dbReference>
<sequence>MAVFQVNFMAETLGRTVPLYVILPTDKVYFPGMKKRAEGKPYQTLYLLHGIIGNYTDWLYGTRIQRWAQERDLAVVMPSGDNCFYLDQPWNCNMYGEFIGKELVSFTRKTFPLSDRKEDTFIGGLSMGGFGAMRNGLKYNRTFGRIFSLSGAFIVDETLLEKADSPRFPAETEEFKHSCFGPDLEAALHSDKNPNVLVAQLVQNEETIPEIYMACGTQDPLLEKNKAFSETLHTLGIAHTFETGPGSHDWDFWDTYLKKALDWLPLEETAADVNSGNVGI</sequence>
<dbReference type="Gene3D" id="3.40.50.1820">
    <property type="entry name" value="alpha/beta hydrolase"/>
    <property type="match status" value="1"/>
</dbReference>
<keyword evidence="2" id="KW-1185">Reference proteome</keyword>
<evidence type="ECO:0008006" key="3">
    <source>
        <dbReference type="Google" id="ProtNLM"/>
    </source>
</evidence>
<dbReference type="eggNOG" id="COG0627">
    <property type="taxonomic scope" value="Bacteria"/>
</dbReference>
<reference evidence="1 2" key="1">
    <citation type="journal article" date="2014" name="Genome Announc.">
        <title>Draft genome sequences of the altered schaedler flora, a defined bacterial community from gnotobiotic mice.</title>
        <authorList>
            <person name="Wannemuehler M.J."/>
            <person name="Overstreet A.M."/>
            <person name="Ward D.V."/>
            <person name="Phillips G.J."/>
        </authorList>
    </citation>
    <scope>NUCLEOTIDE SEQUENCE [LARGE SCALE GENOMIC DNA]</scope>
    <source>
        <strain evidence="1 2">ASF492</strain>
    </source>
</reference>
<dbReference type="InterPro" id="IPR029058">
    <property type="entry name" value="AB_hydrolase_fold"/>
</dbReference>
<dbReference type="Proteomes" id="UP000012589">
    <property type="component" value="Unassembled WGS sequence"/>
</dbReference>
<protein>
    <recommendedName>
        <fullName evidence="3">Acetylesterase</fullName>
    </recommendedName>
</protein>
<dbReference type="SUPFAM" id="SSF53474">
    <property type="entry name" value="alpha/beta-Hydrolases"/>
    <property type="match status" value="1"/>
</dbReference>
<dbReference type="PANTHER" id="PTHR48098">
    <property type="entry name" value="ENTEROCHELIN ESTERASE-RELATED"/>
    <property type="match status" value="1"/>
</dbReference>
<dbReference type="InterPro" id="IPR050583">
    <property type="entry name" value="Mycobacterial_A85_antigen"/>
</dbReference>
<comment type="caution">
    <text evidence="1">The sequence shown here is derived from an EMBL/GenBank/DDBJ whole genome shotgun (WGS) entry which is preliminary data.</text>
</comment>
<accession>N2AGD4</accession>
<proteinExistence type="predicted"/>
<gene>
    <name evidence="1" type="ORF">C823_01990</name>
</gene>
<dbReference type="PATRIC" id="fig|1235802.3.peg.2113"/>
<organism evidence="1 2">
    <name type="scientific">Eubacterium plexicaudatum ASF492</name>
    <dbReference type="NCBI Taxonomy" id="1235802"/>
    <lineage>
        <taxon>Bacteria</taxon>
        <taxon>Bacillati</taxon>
        <taxon>Bacillota</taxon>
        <taxon>Clostridia</taxon>
        <taxon>Eubacteriales</taxon>
        <taxon>Eubacteriaceae</taxon>
        <taxon>Eubacterium</taxon>
    </lineage>
</organism>
<dbReference type="InterPro" id="IPR000801">
    <property type="entry name" value="Esterase-like"/>
</dbReference>
<evidence type="ECO:0000313" key="1">
    <source>
        <dbReference type="EMBL" id="EMZ28457.1"/>
    </source>
</evidence>
<dbReference type="AlphaFoldDB" id="N2AGD4"/>
<dbReference type="Pfam" id="PF00756">
    <property type="entry name" value="Esterase"/>
    <property type="match status" value="1"/>
</dbReference>
<dbReference type="PANTHER" id="PTHR48098:SF1">
    <property type="entry name" value="DIACYLGLYCEROL ACYLTRANSFERASE_MYCOLYLTRANSFERASE AG85A"/>
    <property type="match status" value="1"/>
</dbReference>